<reference evidence="1 2" key="1">
    <citation type="submission" date="2016-10" db="EMBL/GenBank/DDBJ databases">
        <title>Draft genome sequence of Methylobacterium extorquens CP3, a seed endophyte of Crotalaria pumila with plant growth-promoting and metal tolerance properties.</title>
        <authorList>
            <person name="Sanchez-Lopez A.S."/>
            <person name="Van Hamme J.D."/>
            <person name="Thijs S."/>
            <person name="Mcammond B.M."/>
            <person name="Stevens V."/>
            <person name="Gonzalez-Chavez M.D.C."/>
            <person name="Vangronsveld J."/>
        </authorList>
    </citation>
    <scope>NUCLEOTIDE SEQUENCE [LARGE SCALE GENOMIC DNA]</scope>
    <source>
        <strain evidence="1 2">CP3</strain>
    </source>
</reference>
<comment type="caution">
    <text evidence="1">The sequence shown here is derived from an EMBL/GenBank/DDBJ whole genome shotgun (WGS) entry which is preliminary data.</text>
</comment>
<dbReference type="Proteomes" id="UP000180215">
    <property type="component" value="Unassembled WGS sequence"/>
</dbReference>
<dbReference type="EMBL" id="MNAO01000040">
    <property type="protein sequence ID" value="OHV17422.1"/>
    <property type="molecule type" value="Genomic_DNA"/>
</dbReference>
<gene>
    <name evidence="1" type="ORF">BK022_05730</name>
</gene>
<evidence type="ECO:0000313" key="2">
    <source>
        <dbReference type="Proteomes" id="UP000180215"/>
    </source>
</evidence>
<sequence length="132" mass="15241">MDALFEQIPQSDSPPYTLGVATIHLNDKGQSPHPREPNWDNEFKLYYYITVRSLRPGPFLTSFHEADRLFRSILPEWGYTIRCEPAQTQVRLEKGDICRGWFSEGAVATLIITAALDLLAEYPEEIKQWRSL</sequence>
<proteinExistence type="predicted"/>
<name>A0A1S1P9Z7_METEX</name>
<dbReference type="AlphaFoldDB" id="A0A1S1P9Z7"/>
<organism evidence="1 2">
    <name type="scientific">Methylorubrum extorquens</name>
    <name type="common">Methylobacterium dichloromethanicum</name>
    <name type="synonym">Methylobacterium extorquens</name>
    <dbReference type="NCBI Taxonomy" id="408"/>
    <lineage>
        <taxon>Bacteria</taxon>
        <taxon>Pseudomonadati</taxon>
        <taxon>Pseudomonadota</taxon>
        <taxon>Alphaproteobacteria</taxon>
        <taxon>Hyphomicrobiales</taxon>
        <taxon>Methylobacteriaceae</taxon>
        <taxon>Methylorubrum</taxon>
    </lineage>
</organism>
<evidence type="ECO:0000313" key="1">
    <source>
        <dbReference type="EMBL" id="OHV17422.1"/>
    </source>
</evidence>
<accession>A0A1S1P9Z7</accession>
<protein>
    <submittedName>
        <fullName evidence="1">Uncharacterized protein</fullName>
    </submittedName>
</protein>